<dbReference type="Pfam" id="PF07606">
    <property type="entry name" value="DUF1569"/>
    <property type="match status" value="1"/>
</dbReference>
<comment type="caution">
    <text evidence="1">The sequence shown here is derived from an EMBL/GenBank/DDBJ whole genome shotgun (WGS) entry which is preliminary data.</text>
</comment>
<gene>
    <name evidence="1" type="ORF">OEA66_09145</name>
</gene>
<dbReference type="Proteomes" id="UP001070176">
    <property type="component" value="Unassembled WGS sequence"/>
</dbReference>
<evidence type="ECO:0000313" key="1">
    <source>
        <dbReference type="EMBL" id="MCX8532517.1"/>
    </source>
</evidence>
<organism evidence="1 2">
    <name type="scientific">Chryseobacterium luquanense</name>
    <dbReference type="NCBI Taxonomy" id="2983766"/>
    <lineage>
        <taxon>Bacteria</taxon>
        <taxon>Pseudomonadati</taxon>
        <taxon>Bacteroidota</taxon>
        <taxon>Flavobacteriia</taxon>
        <taxon>Flavobacteriales</taxon>
        <taxon>Weeksellaceae</taxon>
        <taxon>Chryseobacterium group</taxon>
        <taxon>Chryseobacterium</taxon>
    </lineage>
</organism>
<dbReference type="RefSeq" id="WP_267281081.1">
    <property type="nucleotide sequence ID" value="NZ_JAOVZV010000008.1"/>
</dbReference>
<accession>A0ABT3Y312</accession>
<dbReference type="InterPro" id="IPR011463">
    <property type="entry name" value="DUF1569"/>
</dbReference>
<proteinExistence type="predicted"/>
<evidence type="ECO:0000313" key="2">
    <source>
        <dbReference type="Proteomes" id="UP001070176"/>
    </source>
</evidence>
<reference evidence="1" key="1">
    <citation type="submission" date="2022-10" db="EMBL/GenBank/DDBJ databases">
        <title>Chryseobacterium sp. nov., a novel bacterial species.</title>
        <authorList>
            <person name="Cao Y."/>
        </authorList>
    </citation>
    <scope>NUCLEOTIDE SEQUENCE</scope>
    <source>
        <strain evidence="1">KC 927</strain>
    </source>
</reference>
<keyword evidence="2" id="KW-1185">Reference proteome</keyword>
<sequence>MQYKSLHNQNDFNEIKQRIAQLSENSERKWGSMSVSQMLVHCDLILQIALKKIILPPTNIIFKSVGIFVKKEMQIFNNGIPRNMPTFKKVIVNFECNFEEAKNNLLQRLDEYQLASKKHLLPAKHELFGEMKEKDWGFMEYKHLDHHLKQFKV</sequence>
<dbReference type="EMBL" id="JAOVZV010000008">
    <property type="protein sequence ID" value="MCX8532517.1"/>
    <property type="molecule type" value="Genomic_DNA"/>
</dbReference>
<name>A0ABT3Y312_9FLAO</name>
<protein>
    <submittedName>
        <fullName evidence="1">DUF1569 domain-containing protein</fullName>
    </submittedName>
</protein>